<evidence type="ECO:0000313" key="2">
    <source>
        <dbReference type="EMBL" id="USJ27468.1"/>
    </source>
</evidence>
<feature type="transmembrane region" description="Helical" evidence="1">
    <location>
        <begin position="52"/>
        <end position="72"/>
    </location>
</feature>
<organism evidence="2 3">
    <name type="scientific">Ensifer adhaerens</name>
    <name type="common">Sinorhizobium morelense</name>
    <dbReference type="NCBI Taxonomy" id="106592"/>
    <lineage>
        <taxon>Bacteria</taxon>
        <taxon>Pseudomonadati</taxon>
        <taxon>Pseudomonadota</taxon>
        <taxon>Alphaproteobacteria</taxon>
        <taxon>Hyphomicrobiales</taxon>
        <taxon>Rhizobiaceae</taxon>
        <taxon>Sinorhizobium/Ensifer group</taxon>
        <taxon>Ensifer</taxon>
    </lineage>
</organism>
<dbReference type="Pfam" id="PF10067">
    <property type="entry name" value="DUF2306"/>
    <property type="match status" value="1"/>
</dbReference>
<keyword evidence="1" id="KW-1133">Transmembrane helix</keyword>
<keyword evidence="1" id="KW-0472">Membrane</keyword>
<dbReference type="RefSeq" id="WP_162727166.1">
    <property type="nucleotide sequence ID" value="NZ_CP098809.1"/>
</dbReference>
<dbReference type="Proteomes" id="UP001055460">
    <property type="component" value="Plasmid pB"/>
</dbReference>
<proteinExistence type="predicted"/>
<evidence type="ECO:0000313" key="3">
    <source>
        <dbReference type="Proteomes" id="UP001055460"/>
    </source>
</evidence>
<feature type="transmembrane region" description="Helical" evidence="1">
    <location>
        <begin position="113"/>
        <end position="133"/>
    </location>
</feature>
<dbReference type="InterPro" id="IPR018750">
    <property type="entry name" value="DUF2306_membrane"/>
</dbReference>
<evidence type="ECO:0000256" key="1">
    <source>
        <dbReference type="SAM" id="Phobius"/>
    </source>
</evidence>
<accession>A0A9Q8YF05</accession>
<name>A0A9Q8YF05_ENSAD</name>
<dbReference type="AlphaFoldDB" id="A0A9Q8YF05"/>
<protein>
    <submittedName>
        <fullName evidence="2">DUF2306 domain-containing protein</fullName>
    </submittedName>
</protein>
<feature type="transmembrane region" description="Helical" evidence="1">
    <location>
        <begin position="84"/>
        <end position="101"/>
    </location>
</feature>
<keyword evidence="2" id="KW-0614">Plasmid</keyword>
<dbReference type="EMBL" id="CP098809">
    <property type="protein sequence ID" value="USJ27468.1"/>
    <property type="molecule type" value="Genomic_DNA"/>
</dbReference>
<geneLocation type="plasmid" evidence="2 3">
    <name>pB</name>
</geneLocation>
<sequence>MVELRRFRKSLWLLMTLSAISVAILNSRFILVDIHTIFHRAIDHLENEKFELYLHLFTAPVLLVGGALLFFDRLPQRFPTVHRWGGRAYILTVLVTSIATLKMSLNETEGPLTVFGFTVLSVLWFVTAALAWLRAVQGRYARHAEWMIRNYALTLTNVTFRAELHLSLWLGADFDLIYEPLRSLQFVPNLLLAELLIQTAFFTSPNWRDLLRSDAYRRRRDRQLTSQPVREFSVQIPPGDSSSP</sequence>
<feature type="transmembrane region" description="Helical" evidence="1">
    <location>
        <begin position="12"/>
        <end position="32"/>
    </location>
</feature>
<reference evidence="2" key="1">
    <citation type="submission" date="2022-06" db="EMBL/GenBank/DDBJ databases">
        <title>Physiological and biochemical characterization and genomic elucidation of a strain of the genus Ensifer adhaerens M8 that combines arsenic oxidation and chromium reduction.</title>
        <authorList>
            <person name="Li X."/>
            <person name="Yu c."/>
        </authorList>
    </citation>
    <scope>NUCLEOTIDE SEQUENCE</scope>
    <source>
        <strain evidence="2">M8</strain>
        <plasmid evidence="2">pB</plasmid>
    </source>
</reference>
<keyword evidence="1" id="KW-0812">Transmembrane</keyword>
<gene>
    <name evidence="2" type="ORF">NE863_34095</name>
</gene>